<organism evidence="9 10">
    <name type="scientific">Agrococcus jejuensis</name>
    <dbReference type="NCBI Taxonomy" id="399736"/>
    <lineage>
        <taxon>Bacteria</taxon>
        <taxon>Bacillati</taxon>
        <taxon>Actinomycetota</taxon>
        <taxon>Actinomycetes</taxon>
        <taxon>Micrococcales</taxon>
        <taxon>Microbacteriaceae</taxon>
        <taxon>Agrococcus</taxon>
    </lineage>
</organism>
<feature type="chain" id="PRO_5039470765" description="CopC domain-containing protein" evidence="7">
    <location>
        <begin position="35"/>
        <end position="218"/>
    </location>
</feature>
<evidence type="ECO:0000313" key="10">
    <source>
        <dbReference type="Proteomes" id="UP000198822"/>
    </source>
</evidence>
<evidence type="ECO:0000256" key="1">
    <source>
        <dbReference type="ARBA" id="ARBA00004196"/>
    </source>
</evidence>
<keyword evidence="6" id="KW-0812">Transmembrane</keyword>
<dbReference type="EMBL" id="LT629695">
    <property type="protein sequence ID" value="SDH57502.1"/>
    <property type="molecule type" value="Genomic_DNA"/>
</dbReference>
<evidence type="ECO:0000256" key="5">
    <source>
        <dbReference type="SAM" id="MobiDB-lite"/>
    </source>
</evidence>
<feature type="compositionally biased region" description="Low complexity" evidence="5">
    <location>
        <begin position="139"/>
        <end position="153"/>
    </location>
</feature>
<dbReference type="InterPro" id="IPR006311">
    <property type="entry name" value="TAT_signal"/>
</dbReference>
<dbReference type="InterPro" id="IPR032694">
    <property type="entry name" value="CopC/D"/>
</dbReference>
<comment type="subcellular location">
    <subcellularLocation>
        <location evidence="1">Cell envelope</location>
    </subcellularLocation>
</comment>
<dbReference type="GO" id="GO:0030313">
    <property type="term" value="C:cell envelope"/>
    <property type="evidence" value="ECO:0007669"/>
    <property type="project" value="UniProtKB-SubCell"/>
</dbReference>
<name>A0A1G8DIN0_9MICO</name>
<gene>
    <name evidence="9" type="ORF">SAMN04489720_1661</name>
</gene>
<dbReference type="STRING" id="399736.SAMN04489720_1661"/>
<dbReference type="InterPro" id="IPR014756">
    <property type="entry name" value="Ig_E-set"/>
</dbReference>
<feature type="transmembrane region" description="Helical" evidence="6">
    <location>
        <begin position="181"/>
        <end position="201"/>
    </location>
</feature>
<dbReference type="Proteomes" id="UP000198822">
    <property type="component" value="Chromosome I"/>
</dbReference>
<dbReference type="OrthoDB" id="5242236at2"/>
<accession>A0A1G8DIN0</accession>
<keyword evidence="2" id="KW-0479">Metal-binding</keyword>
<reference evidence="10" key="1">
    <citation type="submission" date="2016-10" db="EMBL/GenBank/DDBJ databases">
        <authorList>
            <person name="Varghese N."/>
            <person name="Submissions S."/>
        </authorList>
    </citation>
    <scope>NUCLEOTIDE SEQUENCE [LARGE SCALE GENOMIC DNA]</scope>
    <source>
        <strain evidence="10">DSM 22002</strain>
    </source>
</reference>
<protein>
    <recommendedName>
        <fullName evidence="8">CopC domain-containing protein</fullName>
    </recommendedName>
</protein>
<dbReference type="GO" id="GO:0006825">
    <property type="term" value="P:copper ion transport"/>
    <property type="evidence" value="ECO:0007669"/>
    <property type="project" value="InterPro"/>
</dbReference>
<evidence type="ECO:0000256" key="7">
    <source>
        <dbReference type="SAM" id="SignalP"/>
    </source>
</evidence>
<feature type="region of interest" description="Disordered" evidence="5">
    <location>
        <begin position="139"/>
        <end position="161"/>
    </location>
</feature>
<keyword evidence="10" id="KW-1185">Reference proteome</keyword>
<keyword evidence="3 7" id="KW-0732">Signal</keyword>
<evidence type="ECO:0000256" key="3">
    <source>
        <dbReference type="ARBA" id="ARBA00022729"/>
    </source>
</evidence>
<dbReference type="Gene3D" id="2.60.40.1220">
    <property type="match status" value="1"/>
</dbReference>
<keyword evidence="6" id="KW-0472">Membrane</keyword>
<dbReference type="GO" id="GO:0005886">
    <property type="term" value="C:plasma membrane"/>
    <property type="evidence" value="ECO:0007669"/>
    <property type="project" value="TreeGrafter"/>
</dbReference>
<dbReference type="InterPro" id="IPR014755">
    <property type="entry name" value="Cu-Rt/internalin_Ig-like"/>
</dbReference>
<feature type="signal peptide" evidence="7">
    <location>
        <begin position="1"/>
        <end position="34"/>
    </location>
</feature>
<keyword evidence="4" id="KW-0186">Copper</keyword>
<dbReference type="AlphaFoldDB" id="A0A1G8DIN0"/>
<dbReference type="GO" id="GO:0005507">
    <property type="term" value="F:copper ion binding"/>
    <property type="evidence" value="ECO:0007669"/>
    <property type="project" value="InterPro"/>
</dbReference>
<dbReference type="InterPro" id="IPR007348">
    <property type="entry name" value="CopC_dom"/>
</dbReference>
<dbReference type="Pfam" id="PF04234">
    <property type="entry name" value="CopC"/>
    <property type="match status" value="1"/>
</dbReference>
<dbReference type="PANTHER" id="PTHR34820:SF4">
    <property type="entry name" value="INNER MEMBRANE PROTEIN YEBZ"/>
    <property type="match status" value="1"/>
</dbReference>
<evidence type="ECO:0000313" key="9">
    <source>
        <dbReference type="EMBL" id="SDH57502.1"/>
    </source>
</evidence>
<evidence type="ECO:0000256" key="2">
    <source>
        <dbReference type="ARBA" id="ARBA00022723"/>
    </source>
</evidence>
<feature type="domain" description="CopC" evidence="8">
    <location>
        <begin position="40"/>
        <end position="132"/>
    </location>
</feature>
<proteinExistence type="predicted"/>
<dbReference type="GO" id="GO:0046688">
    <property type="term" value="P:response to copper ion"/>
    <property type="evidence" value="ECO:0007669"/>
    <property type="project" value="InterPro"/>
</dbReference>
<evidence type="ECO:0000256" key="4">
    <source>
        <dbReference type="ARBA" id="ARBA00023008"/>
    </source>
</evidence>
<dbReference type="RefSeq" id="WP_092504096.1">
    <property type="nucleotide sequence ID" value="NZ_LT629695.1"/>
</dbReference>
<dbReference type="GO" id="GO:0042597">
    <property type="term" value="C:periplasmic space"/>
    <property type="evidence" value="ECO:0007669"/>
    <property type="project" value="InterPro"/>
</dbReference>
<keyword evidence="6" id="KW-1133">Transmembrane helix</keyword>
<dbReference type="PANTHER" id="PTHR34820">
    <property type="entry name" value="INNER MEMBRANE PROTEIN YEBZ"/>
    <property type="match status" value="1"/>
</dbReference>
<evidence type="ECO:0000259" key="8">
    <source>
        <dbReference type="Pfam" id="PF04234"/>
    </source>
</evidence>
<sequence length="218" mass="21328">MRARTRDARRRTIHPALAAAIGAALAIAAPLAGATTASAHSALVSSDPAPGAALEAPPTQVTLTFNEDVLEMGAAVFIVDAAGVDHAGEPVVAGPVVTVPIEGTLPGGAIEARWRVVSADGHPISDVLPFTVAGEAPASAAPTESAVPVAEPEATSDADADAEAEAAAEAELAEQGVPRTLLVGVAGAAAALVVAAIVLGVRRSRRAASAAPAASDQG</sequence>
<dbReference type="PROSITE" id="PS51318">
    <property type="entry name" value="TAT"/>
    <property type="match status" value="1"/>
</dbReference>
<evidence type="ECO:0000256" key="6">
    <source>
        <dbReference type="SAM" id="Phobius"/>
    </source>
</evidence>
<dbReference type="SUPFAM" id="SSF81296">
    <property type="entry name" value="E set domains"/>
    <property type="match status" value="1"/>
</dbReference>